<evidence type="ECO:0000313" key="4">
    <source>
        <dbReference type="EMBL" id="ASJ00986.1"/>
    </source>
</evidence>
<organism evidence="4 5">
    <name type="scientific">Thermococcus gorgonarius</name>
    <dbReference type="NCBI Taxonomy" id="71997"/>
    <lineage>
        <taxon>Archaea</taxon>
        <taxon>Methanobacteriati</taxon>
        <taxon>Methanobacteriota</taxon>
        <taxon>Thermococci</taxon>
        <taxon>Thermococcales</taxon>
        <taxon>Thermococcaceae</taxon>
        <taxon>Thermococcus</taxon>
    </lineage>
</organism>
<gene>
    <name evidence="4" type="ORF">A3K92_05585</name>
</gene>
<keyword evidence="2" id="KW-0067">ATP-binding</keyword>
<dbReference type="OrthoDB" id="27015at2157"/>
<dbReference type="PANTHER" id="PTHR43637:SF1">
    <property type="entry name" value="UPF0273 PROTEIN TM_0370"/>
    <property type="match status" value="1"/>
</dbReference>
<dbReference type="InterPro" id="IPR014774">
    <property type="entry name" value="KaiC-like_dom"/>
</dbReference>
<evidence type="ECO:0000256" key="1">
    <source>
        <dbReference type="ARBA" id="ARBA00022741"/>
    </source>
</evidence>
<dbReference type="Proteomes" id="UP000250134">
    <property type="component" value="Chromosome"/>
</dbReference>
<dbReference type="KEGG" id="tgg:A3K92_05585"/>
<dbReference type="GeneID" id="33332003"/>
<proteinExistence type="predicted"/>
<dbReference type="RefSeq" id="WP_088885325.1">
    <property type="nucleotide sequence ID" value="NZ_CP014855.1"/>
</dbReference>
<dbReference type="Pfam" id="PF06745">
    <property type="entry name" value="ATPase"/>
    <property type="match status" value="1"/>
</dbReference>
<reference evidence="4 5" key="1">
    <citation type="submission" date="2016-03" db="EMBL/GenBank/DDBJ databases">
        <title>Complete genome sequence of Thermococcus gorgonarius.</title>
        <authorList>
            <person name="Oger P.M."/>
        </authorList>
    </citation>
    <scope>NUCLEOTIDE SEQUENCE [LARGE SCALE GENOMIC DNA]</scope>
    <source>
        <strain evidence="4 5">W-12</strain>
    </source>
</reference>
<keyword evidence="5" id="KW-1185">Reference proteome</keyword>
<protein>
    <submittedName>
        <fullName evidence="4">Recombinase</fullName>
    </submittedName>
</protein>
<dbReference type="SUPFAM" id="SSF52540">
    <property type="entry name" value="P-loop containing nucleoside triphosphate hydrolases"/>
    <property type="match status" value="1"/>
</dbReference>
<dbReference type="GO" id="GO:0005524">
    <property type="term" value="F:ATP binding"/>
    <property type="evidence" value="ECO:0007669"/>
    <property type="project" value="UniProtKB-KW"/>
</dbReference>
<dbReference type="PROSITE" id="PS51146">
    <property type="entry name" value="KAIC"/>
    <property type="match status" value="1"/>
</dbReference>
<dbReference type="Gene3D" id="3.40.50.300">
    <property type="entry name" value="P-loop containing nucleotide triphosphate hydrolases"/>
    <property type="match status" value="1"/>
</dbReference>
<evidence type="ECO:0000256" key="2">
    <source>
        <dbReference type="ARBA" id="ARBA00022840"/>
    </source>
</evidence>
<name>A0A2Z2M603_THEGO</name>
<keyword evidence="1" id="KW-0547">Nucleotide-binding</keyword>
<evidence type="ECO:0000259" key="3">
    <source>
        <dbReference type="PROSITE" id="PS51146"/>
    </source>
</evidence>
<accession>A0A2Z2M603</accession>
<evidence type="ECO:0000313" key="5">
    <source>
        <dbReference type="Proteomes" id="UP000250134"/>
    </source>
</evidence>
<dbReference type="InterPro" id="IPR027417">
    <property type="entry name" value="P-loop_NTPase"/>
</dbReference>
<sequence length="237" mass="26777">MYVGELLKSLDRVPSGVPGLDDIIGGGFLPGRVYLVTGPPGSGKTTIGIQFLVEGAKNGEKGAFISLVENPKIIIQDMLRYNFGLLGYVKSKMITFHDLGSYLLRAEYKMSWTELFNAILKAINEEEIKRVVIDSFTSLEHLVKDSENKRWALGRFIRALQELEVTTIITAEMLQGDSYTDEHYLADGVIVIHHFMRNYQMIRALQVLKMRGVPHDSNLKRIHFTEDGIQVYPEAPF</sequence>
<dbReference type="PANTHER" id="PTHR43637">
    <property type="entry name" value="UPF0273 PROTEIN TM_0370"/>
    <property type="match status" value="1"/>
</dbReference>
<dbReference type="InterPro" id="IPR010624">
    <property type="entry name" value="KaiC_dom"/>
</dbReference>
<dbReference type="EMBL" id="CP014855">
    <property type="protein sequence ID" value="ASJ00986.1"/>
    <property type="molecule type" value="Genomic_DNA"/>
</dbReference>
<dbReference type="AlphaFoldDB" id="A0A2Z2M603"/>
<feature type="domain" description="KaiC" evidence="3">
    <location>
        <begin position="11"/>
        <end position="237"/>
    </location>
</feature>